<dbReference type="Proteomes" id="UP001238805">
    <property type="component" value="Chromosome"/>
</dbReference>
<accession>A0ABY8VLH7</accession>
<dbReference type="InterPro" id="IPR037523">
    <property type="entry name" value="VOC_core"/>
</dbReference>
<evidence type="ECO:0000313" key="2">
    <source>
        <dbReference type="EMBL" id="WIM70439.1"/>
    </source>
</evidence>
<sequence length="267" mass="27915">MARTGTPVWIDLGTHPIDDAVSFYSQAFGWTIPEGNPEFGGYRMAESGGAPVAGMMSSLMGPDGEADEPQYPTWWTVYLAVEDCAATTRAAVAAGGSIAVPTMEIAGLGAMAVIIDPSGAAVGLWEGRELGGFEFTGQPGSPVWFELMTTDFDAAAPFYQRVFGWQLAYMGEDGEPTEGAAANGIRYATNFPGEEASAGICEADSFLPEGVPSFWRAYLGVADTDAAIEKITGLGGAHTDGPMDPPFGRVATVEDPQGGMFQIVSVS</sequence>
<name>A0ABY8VLH7_9CORY</name>
<dbReference type="InterPro" id="IPR052164">
    <property type="entry name" value="Anthracycline_SecMetBiosynth"/>
</dbReference>
<organism evidence="2 3">
    <name type="scientific">Corynebacterium suedekumii</name>
    <dbReference type="NCBI Taxonomy" id="3049801"/>
    <lineage>
        <taxon>Bacteria</taxon>
        <taxon>Bacillati</taxon>
        <taxon>Actinomycetota</taxon>
        <taxon>Actinomycetes</taxon>
        <taxon>Mycobacteriales</taxon>
        <taxon>Corynebacteriaceae</taxon>
        <taxon>Corynebacterium</taxon>
    </lineage>
</organism>
<gene>
    <name evidence="2" type="ORF">QP029_00760</name>
</gene>
<keyword evidence="3" id="KW-1185">Reference proteome</keyword>
<dbReference type="SUPFAM" id="SSF54593">
    <property type="entry name" value="Glyoxalase/Bleomycin resistance protein/Dihydroxybiphenyl dioxygenase"/>
    <property type="match status" value="2"/>
</dbReference>
<dbReference type="RefSeq" id="WP_284875029.1">
    <property type="nucleotide sequence ID" value="NZ_CP126970.1"/>
</dbReference>
<dbReference type="Pfam" id="PF00903">
    <property type="entry name" value="Glyoxalase"/>
    <property type="match status" value="2"/>
</dbReference>
<dbReference type="InterPro" id="IPR029068">
    <property type="entry name" value="Glyas_Bleomycin-R_OHBP_Dase"/>
</dbReference>
<dbReference type="CDD" id="cd07247">
    <property type="entry name" value="SgaA_N_like"/>
    <property type="match status" value="2"/>
</dbReference>
<proteinExistence type="predicted"/>
<feature type="domain" description="VOC" evidence="1">
    <location>
        <begin position="141"/>
        <end position="266"/>
    </location>
</feature>
<dbReference type="EMBL" id="CP126970">
    <property type="protein sequence ID" value="WIM70439.1"/>
    <property type="molecule type" value="Genomic_DNA"/>
</dbReference>
<dbReference type="InterPro" id="IPR004360">
    <property type="entry name" value="Glyas_Fos-R_dOase_dom"/>
</dbReference>
<dbReference type="Gene3D" id="3.10.180.10">
    <property type="entry name" value="2,3-Dihydroxybiphenyl 1,2-Dioxygenase, domain 1"/>
    <property type="match status" value="2"/>
</dbReference>
<evidence type="ECO:0000259" key="1">
    <source>
        <dbReference type="PROSITE" id="PS51819"/>
    </source>
</evidence>
<feature type="domain" description="VOC" evidence="1">
    <location>
        <begin position="6"/>
        <end position="127"/>
    </location>
</feature>
<dbReference type="PROSITE" id="PS51819">
    <property type="entry name" value="VOC"/>
    <property type="match status" value="2"/>
</dbReference>
<protein>
    <submittedName>
        <fullName evidence="2">VOC family protein</fullName>
    </submittedName>
</protein>
<dbReference type="PANTHER" id="PTHR33993:SF14">
    <property type="entry name" value="GB|AAF24581.1"/>
    <property type="match status" value="1"/>
</dbReference>
<evidence type="ECO:0000313" key="3">
    <source>
        <dbReference type="Proteomes" id="UP001238805"/>
    </source>
</evidence>
<reference evidence="2 3" key="1">
    <citation type="submission" date="2023-05" db="EMBL/GenBank/DDBJ databases">
        <title>Corynebacterium suedekumii sp. nov. and Corynebacterium breve sp. nov. isolated from raw cow's milk.</title>
        <authorList>
            <person name="Baer M.K."/>
            <person name="Mehl L."/>
            <person name="Hellmuth R."/>
            <person name="Marke G."/>
            <person name="Lipski A."/>
        </authorList>
    </citation>
    <scope>NUCLEOTIDE SEQUENCE [LARGE SCALE GENOMIC DNA]</scope>
    <source>
        <strain evidence="2 3">LM112</strain>
    </source>
</reference>
<dbReference type="PANTHER" id="PTHR33993">
    <property type="entry name" value="GLYOXALASE-RELATED"/>
    <property type="match status" value="1"/>
</dbReference>